<keyword evidence="9 10" id="KW-0961">Cell wall biogenesis/degradation</keyword>
<keyword evidence="7 10" id="KW-0573">Peptidoglycan synthesis</keyword>
<dbReference type="InterPro" id="IPR036615">
    <property type="entry name" value="Mur_ligase_C_dom_sf"/>
</dbReference>
<comment type="subcellular location">
    <subcellularLocation>
        <location evidence="10 11">Cytoplasm</location>
    </subcellularLocation>
</comment>
<dbReference type="Proteomes" id="UP000324575">
    <property type="component" value="Unassembled WGS sequence"/>
</dbReference>
<evidence type="ECO:0000313" key="16">
    <source>
        <dbReference type="Proteomes" id="UP000324575"/>
    </source>
</evidence>
<dbReference type="InterPro" id="IPR036565">
    <property type="entry name" value="Mur-like_cat_sf"/>
</dbReference>
<evidence type="ECO:0000259" key="13">
    <source>
        <dbReference type="Pfam" id="PF02875"/>
    </source>
</evidence>
<feature type="domain" description="Mur ligase C-terminal" evidence="13">
    <location>
        <begin position="302"/>
        <end position="418"/>
    </location>
</feature>
<dbReference type="PANTHER" id="PTHR43024">
    <property type="entry name" value="UDP-N-ACETYLMURAMOYL-TRIPEPTIDE--D-ALANYL-D-ALANINE LIGASE"/>
    <property type="match status" value="1"/>
</dbReference>
<dbReference type="GO" id="GO:0047480">
    <property type="term" value="F:UDP-N-acetylmuramoyl-tripeptide-D-alanyl-D-alanine ligase activity"/>
    <property type="evidence" value="ECO:0007669"/>
    <property type="project" value="UniProtKB-UniRule"/>
</dbReference>
<dbReference type="GO" id="GO:0005737">
    <property type="term" value="C:cytoplasm"/>
    <property type="evidence" value="ECO:0007669"/>
    <property type="project" value="UniProtKB-SubCell"/>
</dbReference>
<dbReference type="SUPFAM" id="SSF53244">
    <property type="entry name" value="MurD-like peptide ligases, peptide-binding domain"/>
    <property type="match status" value="1"/>
</dbReference>
<evidence type="ECO:0000256" key="11">
    <source>
        <dbReference type="RuleBase" id="RU004136"/>
    </source>
</evidence>
<dbReference type="InterPro" id="IPR035911">
    <property type="entry name" value="MurE/MurF_N"/>
</dbReference>
<keyword evidence="1 10" id="KW-0963">Cytoplasm</keyword>
<proteinExistence type="inferred from homology"/>
<keyword evidence="3 10" id="KW-0132">Cell division</keyword>
<evidence type="ECO:0000259" key="14">
    <source>
        <dbReference type="Pfam" id="PF08245"/>
    </source>
</evidence>
<accession>A0A5M8P2C6</accession>
<evidence type="ECO:0000256" key="5">
    <source>
        <dbReference type="ARBA" id="ARBA00022840"/>
    </source>
</evidence>
<reference evidence="15 16" key="1">
    <citation type="submission" date="2019-03" db="EMBL/GenBank/DDBJ databases">
        <title>Single cell metagenomics reveals metabolic interactions within the superorganism composed of flagellate Streblomastix strix and complex community of Bacteroidetes bacteria on its surface.</title>
        <authorList>
            <person name="Treitli S.C."/>
            <person name="Kolisko M."/>
            <person name="Husnik F."/>
            <person name="Keeling P."/>
            <person name="Hampl V."/>
        </authorList>
    </citation>
    <scope>NUCLEOTIDE SEQUENCE [LARGE SCALE GENOMIC DNA]</scope>
    <source>
        <strain evidence="15">St1</strain>
    </source>
</reference>
<keyword evidence="8 10" id="KW-0131">Cell cycle</keyword>
<comment type="catalytic activity">
    <reaction evidence="10 11">
        <text>D-alanyl-D-alanine + UDP-N-acetyl-alpha-D-muramoyl-L-alanyl-gamma-D-glutamyl-meso-2,6-diaminopimelate + ATP = UDP-N-acetyl-alpha-D-muramoyl-L-alanyl-gamma-D-glutamyl-meso-2,6-diaminopimeloyl-D-alanyl-D-alanine + ADP + phosphate + H(+)</text>
        <dbReference type="Rhea" id="RHEA:28374"/>
        <dbReference type="ChEBI" id="CHEBI:15378"/>
        <dbReference type="ChEBI" id="CHEBI:30616"/>
        <dbReference type="ChEBI" id="CHEBI:43474"/>
        <dbReference type="ChEBI" id="CHEBI:57822"/>
        <dbReference type="ChEBI" id="CHEBI:61386"/>
        <dbReference type="ChEBI" id="CHEBI:83905"/>
        <dbReference type="ChEBI" id="CHEBI:456216"/>
        <dbReference type="EC" id="6.3.2.10"/>
    </reaction>
</comment>
<name>A0A5M8P2C6_9BACT</name>
<dbReference type="GO" id="GO:0005524">
    <property type="term" value="F:ATP binding"/>
    <property type="evidence" value="ECO:0007669"/>
    <property type="project" value="UniProtKB-UniRule"/>
</dbReference>
<dbReference type="SUPFAM" id="SSF53623">
    <property type="entry name" value="MurD-like peptide ligases, catalytic domain"/>
    <property type="match status" value="1"/>
</dbReference>
<dbReference type="Gene3D" id="3.90.190.20">
    <property type="entry name" value="Mur ligase, C-terminal domain"/>
    <property type="match status" value="1"/>
</dbReference>
<evidence type="ECO:0000256" key="4">
    <source>
        <dbReference type="ARBA" id="ARBA00022741"/>
    </source>
</evidence>
<keyword evidence="4 10" id="KW-0547">Nucleotide-binding</keyword>
<dbReference type="NCBIfam" id="TIGR01143">
    <property type="entry name" value="murF"/>
    <property type="match status" value="1"/>
</dbReference>
<evidence type="ECO:0000256" key="7">
    <source>
        <dbReference type="ARBA" id="ARBA00022984"/>
    </source>
</evidence>
<dbReference type="InterPro" id="IPR000713">
    <property type="entry name" value="Mur_ligase_N"/>
</dbReference>
<evidence type="ECO:0000256" key="10">
    <source>
        <dbReference type="HAMAP-Rule" id="MF_02019"/>
    </source>
</evidence>
<evidence type="ECO:0000256" key="2">
    <source>
        <dbReference type="ARBA" id="ARBA00022598"/>
    </source>
</evidence>
<dbReference type="InterPro" id="IPR004101">
    <property type="entry name" value="Mur_ligase_C"/>
</dbReference>
<sequence length="429" mass="47974">MQLPQLYEIFQRYPLISTDSRNCPSNALFFALKGDKFDGNHYIKQVLNSGVAFAVGDCADLPKDERIIQVDNVLQTLQDLANYHRKQMKVQVIAVTGTNGKTTTKELIAKALSSKYVTLFTQGNLNNHIGVPLTLLQLKPEHEFAVVEMGANHQGEIRTLCRIAEPDFGLITNVGRAHLEGFGSFEGVVRAKTELYDFLREKGGIVFGNLDNPFLQDFYPSLSMVYYGANPQAEIHGHITACAPTLALEWDKGNTKHSVTTHLVGSYNFENVLAAICMADYFGVESALINRAIQNYLPGNNRSQNHKTVKNDLILDAYNANPCSMQAALDNFARLDGFPKMVILGEMRELGDYSYEEHQRLIDKLSILPLEQIFLVGENFNNLAVNPKWKVFAHTDALAAYLQTSGLEGYHILIKGSRNNQLEKLIPYL</sequence>
<evidence type="ECO:0000256" key="1">
    <source>
        <dbReference type="ARBA" id="ARBA00022490"/>
    </source>
</evidence>
<dbReference type="Pfam" id="PF02875">
    <property type="entry name" value="Mur_ligase_C"/>
    <property type="match status" value="1"/>
</dbReference>
<dbReference type="Pfam" id="PF01225">
    <property type="entry name" value="Mur_ligase"/>
    <property type="match status" value="1"/>
</dbReference>
<dbReference type="GO" id="GO:0071555">
    <property type="term" value="P:cell wall organization"/>
    <property type="evidence" value="ECO:0007669"/>
    <property type="project" value="UniProtKB-KW"/>
</dbReference>
<keyword evidence="5 10" id="KW-0067">ATP-binding</keyword>
<keyword evidence="6 10" id="KW-0133">Cell shape</keyword>
<evidence type="ECO:0000256" key="9">
    <source>
        <dbReference type="ARBA" id="ARBA00023316"/>
    </source>
</evidence>
<dbReference type="EC" id="6.3.2.10" evidence="10 11"/>
<feature type="domain" description="Mur ligase central" evidence="14">
    <location>
        <begin position="95"/>
        <end position="279"/>
    </location>
</feature>
<evidence type="ECO:0000313" key="15">
    <source>
        <dbReference type="EMBL" id="KAA6302627.1"/>
    </source>
</evidence>
<dbReference type="InterPro" id="IPR013221">
    <property type="entry name" value="Mur_ligase_cen"/>
</dbReference>
<dbReference type="UniPathway" id="UPA00219"/>
<dbReference type="PANTHER" id="PTHR43024:SF1">
    <property type="entry name" value="UDP-N-ACETYLMURAMOYL-TRIPEPTIDE--D-ALANYL-D-ALANINE LIGASE"/>
    <property type="match status" value="1"/>
</dbReference>
<dbReference type="SUPFAM" id="SSF63418">
    <property type="entry name" value="MurE/MurF N-terminal domain"/>
    <property type="match status" value="1"/>
</dbReference>
<dbReference type="Gene3D" id="3.40.1190.10">
    <property type="entry name" value="Mur-like, catalytic domain"/>
    <property type="match status" value="1"/>
</dbReference>
<keyword evidence="2 10" id="KW-0436">Ligase</keyword>
<dbReference type="GO" id="GO:0008766">
    <property type="term" value="F:UDP-N-acetylmuramoylalanyl-D-glutamyl-2,6-diaminopimelate-D-alanyl-D-alanine ligase activity"/>
    <property type="evidence" value="ECO:0007669"/>
    <property type="project" value="RHEA"/>
</dbReference>
<dbReference type="EMBL" id="SNRX01000006">
    <property type="protein sequence ID" value="KAA6302627.1"/>
    <property type="molecule type" value="Genomic_DNA"/>
</dbReference>
<evidence type="ECO:0000256" key="6">
    <source>
        <dbReference type="ARBA" id="ARBA00022960"/>
    </source>
</evidence>
<gene>
    <name evidence="10" type="primary">murF</name>
    <name evidence="15" type="ORF">EZS26_001134</name>
</gene>
<evidence type="ECO:0000256" key="3">
    <source>
        <dbReference type="ARBA" id="ARBA00022618"/>
    </source>
</evidence>
<dbReference type="InterPro" id="IPR051046">
    <property type="entry name" value="MurCDEF_CellWall_CoF430Synth"/>
</dbReference>
<dbReference type="GO" id="GO:0008360">
    <property type="term" value="P:regulation of cell shape"/>
    <property type="evidence" value="ECO:0007669"/>
    <property type="project" value="UniProtKB-KW"/>
</dbReference>
<comment type="caution">
    <text evidence="15">The sequence shown here is derived from an EMBL/GenBank/DDBJ whole genome shotgun (WGS) entry which is preliminary data.</text>
</comment>
<dbReference type="Pfam" id="PF08245">
    <property type="entry name" value="Mur_ligase_M"/>
    <property type="match status" value="1"/>
</dbReference>
<feature type="binding site" evidence="10">
    <location>
        <begin position="97"/>
        <end position="103"/>
    </location>
    <ligand>
        <name>ATP</name>
        <dbReference type="ChEBI" id="CHEBI:30616"/>
    </ligand>
</feature>
<dbReference type="GO" id="GO:0009252">
    <property type="term" value="P:peptidoglycan biosynthetic process"/>
    <property type="evidence" value="ECO:0007669"/>
    <property type="project" value="UniProtKB-UniRule"/>
</dbReference>
<feature type="domain" description="Mur ligase N-terminal catalytic" evidence="12">
    <location>
        <begin position="15"/>
        <end position="84"/>
    </location>
</feature>
<dbReference type="HAMAP" id="MF_02019">
    <property type="entry name" value="MurF"/>
    <property type="match status" value="1"/>
</dbReference>
<dbReference type="GO" id="GO:0051301">
    <property type="term" value="P:cell division"/>
    <property type="evidence" value="ECO:0007669"/>
    <property type="project" value="UniProtKB-KW"/>
</dbReference>
<protein>
    <recommendedName>
        <fullName evidence="10 11">UDP-N-acetylmuramoyl-tripeptide--D-alanyl-D-alanine ligase</fullName>
        <ecNumber evidence="10 11">6.3.2.10</ecNumber>
    </recommendedName>
    <alternativeName>
        <fullName evidence="10">D-alanyl-D-alanine-adding enzyme</fullName>
    </alternativeName>
</protein>
<comment type="pathway">
    <text evidence="10 11">Cell wall biogenesis; peptidoglycan biosynthesis.</text>
</comment>
<dbReference type="AlphaFoldDB" id="A0A5M8P2C6"/>
<comment type="similarity">
    <text evidence="10">Belongs to the MurCDEF family. MurF subfamily.</text>
</comment>
<dbReference type="InterPro" id="IPR005863">
    <property type="entry name" value="UDP-N-AcMur_synth"/>
</dbReference>
<dbReference type="Gene3D" id="3.40.1390.10">
    <property type="entry name" value="MurE/MurF, N-terminal domain"/>
    <property type="match status" value="1"/>
</dbReference>
<evidence type="ECO:0000256" key="8">
    <source>
        <dbReference type="ARBA" id="ARBA00023306"/>
    </source>
</evidence>
<evidence type="ECO:0000259" key="12">
    <source>
        <dbReference type="Pfam" id="PF01225"/>
    </source>
</evidence>
<comment type="function">
    <text evidence="10 11">Involved in cell wall formation. Catalyzes the final step in the synthesis of UDP-N-acetylmuramoyl-pentapeptide, the precursor of murein.</text>
</comment>
<organism evidence="15 16">
    <name type="scientific">Candidatus Ordinivivax streblomastigis</name>
    <dbReference type="NCBI Taxonomy" id="2540710"/>
    <lineage>
        <taxon>Bacteria</taxon>
        <taxon>Pseudomonadati</taxon>
        <taxon>Bacteroidota</taxon>
        <taxon>Bacteroidia</taxon>
        <taxon>Bacteroidales</taxon>
        <taxon>Candidatus Ordinivivax</taxon>
    </lineage>
</organism>